<evidence type="ECO:0000256" key="6">
    <source>
        <dbReference type="ARBA" id="ARBA00022771"/>
    </source>
</evidence>
<evidence type="ECO:0000256" key="7">
    <source>
        <dbReference type="ARBA" id="ARBA00022786"/>
    </source>
</evidence>
<dbReference type="AlphaFoldDB" id="A0AAN8VR38"/>
<feature type="region of interest" description="Disordered" evidence="10">
    <location>
        <begin position="119"/>
        <end position="149"/>
    </location>
</feature>
<keyword evidence="6 9" id="KW-0863">Zinc-finger</keyword>
<feature type="region of interest" description="Disordered" evidence="10">
    <location>
        <begin position="500"/>
        <end position="538"/>
    </location>
</feature>
<evidence type="ECO:0000256" key="8">
    <source>
        <dbReference type="ARBA" id="ARBA00022833"/>
    </source>
</evidence>
<evidence type="ECO:0000256" key="9">
    <source>
        <dbReference type="PROSITE-ProRule" id="PRU00175"/>
    </source>
</evidence>
<evidence type="ECO:0000256" key="1">
    <source>
        <dbReference type="ARBA" id="ARBA00000900"/>
    </source>
</evidence>
<feature type="domain" description="RING-type" evidence="11">
    <location>
        <begin position="673"/>
        <end position="714"/>
    </location>
</feature>
<dbReference type="InterPro" id="IPR001841">
    <property type="entry name" value="Znf_RING"/>
</dbReference>
<evidence type="ECO:0000256" key="5">
    <source>
        <dbReference type="ARBA" id="ARBA00022723"/>
    </source>
</evidence>
<evidence type="ECO:0000256" key="3">
    <source>
        <dbReference type="ARBA" id="ARBA00012483"/>
    </source>
</evidence>
<keyword evidence="8" id="KW-0862">Zinc</keyword>
<keyword evidence="13" id="KW-1185">Reference proteome</keyword>
<keyword evidence="7" id="KW-0833">Ubl conjugation pathway</keyword>
<dbReference type="PROSITE" id="PS50089">
    <property type="entry name" value="ZF_RING_2"/>
    <property type="match status" value="1"/>
</dbReference>
<feature type="compositionally biased region" description="Polar residues" evidence="10">
    <location>
        <begin position="1"/>
        <end position="12"/>
    </location>
</feature>
<feature type="compositionally biased region" description="Polar residues" evidence="10">
    <location>
        <begin position="75"/>
        <end position="86"/>
    </location>
</feature>
<proteinExistence type="predicted"/>
<protein>
    <recommendedName>
        <fullName evidence="3">RING-type E3 ubiquitin transferase</fullName>
        <ecNumber evidence="3">2.3.2.27</ecNumber>
    </recommendedName>
</protein>
<accession>A0AAN8VR38</accession>
<dbReference type="GO" id="GO:0010228">
    <property type="term" value="P:vegetative to reproductive phase transition of meristem"/>
    <property type="evidence" value="ECO:0007669"/>
    <property type="project" value="UniProtKB-ARBA"/>
</dbReference>
<dbReference type="Pfam" id="PF13639">
    <property type="entry name" value="zf-RING_2"/>
    <property type="match status" value="1"/>
</dbReference>
<evidence type="ECO:0000256" key="4">
    <source>
        <dbReference type="ARBA" id="ARBA00022679"/>
    </source>
</evidence>
<feature type="region of interest" description="Disordered" evidence="10">
    <location>
        <begin position="368"/>
        <end position="412"/>
    </location>
</feature>
<feature type="region of interest" description="Disordered" evidence="10">
    <location>
        <begin position="451"/>
        <end position="481"/>
    </location>
</feature>
<dbReference type="Gene3D" id="3.30.40.10">
    <property type="entry name" value="Zinc/RING finger domain, C3HC4 (zinc finger)"/>
    <property type="match status" value="1"/>
</dbReference>
<dbReference type="GO" id="GO:0008270">
    <property type="term" value="F:zinc ion binding"/>
    <property type="evidence" value="ECO:0007669"/>
    <property type="project" value="UniProtKB-KW"/>
</dbReference>
<feature type="region of interest" description="Disordered" evidence="10">
    <location>
        <begin position="172"/>
        <end position="208"/>
    </location>
</feature>
<feature type="compositionally biased region" description="Low complexity" evidence="10">
    <location>
        <begin position="176"/>
        <end position="195"/>
    </location>
</feature>
<dbReference type="PANTHER" id="PTHR22937:SF224">
    <property type="entry name" value="E3 UBIQUITIN-PROTEIN LIGASE MBR1-RELATED"/>
    <property type="match status" value="1"/>
</dbReference>
<feature type="compositionally biased region" description="Polar residues" evidence="10">
    <location>
        <begin position="386"/>
        <end position="401"/>
    </location>
</feature>
<sequence length="720" mass="77481">MQGQRSTISPLPQNLGFEHGSSSSNTGIDQDVWWSNVQNPAENLLPNYILSPPETNCSYLNSLSQERQNFRHSFGESSSSGAQNQITHDERKVECGWPASVTACAVAGPRLEQREFVSTNVPSPDNLNKNHQVNSDAIPQSSNANIGFEGRDVDNYPGFSCPHFCKSSGPDERAPSASCSSDPFSSSSRSGGSIMEESDGRPGCSMEGRRLSCKRKAVEGNVGQPSLSGNSNCLQHAENSAWHGASARPHIGSSLSISTPSENVLGVSPSEELNPRIGLGMRGASSRSQFSLGGAAGESSHRNFRARINPSHHCDSAPQTLLSAGNAGENGNVMGNNRSVRLVSSNVSLDPRAGLAVDSLGLSGQPMRMHSSPIPRNMRSLRPNALSGSRNQINPVTSSEADPTPSEDAYSRSGARLVGEHPMIVAANEPRNLAQNPTNWNLTSGHISIPGNVASTSHSGSSSGLHPSSAPTWVPHQGPAQHLRPLPEFLRQSMFSFVGSESEGQSSNYSSLGPGPPAPLQEAVQPPASSSNSASEGRRHSLSRAALWLERHGDGILGIPYSLRALASAGEGRSRLVSEIRNVLDLMRRGEGLRFEDVMILDQSVFFGMADLHDRHRDMRLDVDNMSYEELLALEERIGNVSTGLSEETIWKHLKQRKHLAVAMSAQSEEEPCCICQEEYNNGENLGTLDCGHDFHAECIKQWLTHKNICPICKTTGLVT</sequence>
<organism evidence="12 13">
    <name type="scientific">Dillenia turbinata</name>
    <dbReference type="NCBI Taxonomy" id="194707"/>
    <lineage>
        <taxon>Eukaryota</taxon>
        <taxon>Viridiplantae</taxon>
        <taxon>Streptophyta</taxon>
        <taxon>Embryophyta</taxon>
        <taxon>Tracheophyta</taxon>
        <taxon>Spermatophyta</taxon>
        <taxon>Magnoliopsida</taxon>
        <taxon>eudicotyledons</taxon>
        <taxon>Gunneridae</taxon>
        <taxon>Pentapetalae</taxon>
        <taxon>Dilleniales</taxon>
        <taxon>Dilleniaceae</taxon>
        <taxon>Dillenia</taxon>
    </lineage>
</organism>
<dbReference type="EMBL" id="JBAMMX010000005">
    <property type="protein sequence ID" value="KAK6939623.1"/>
    <property type="molecule type" value="Genomic_DNA"/>
</dbReference>
<dbReference type="PANTHER" id="PTHR22937">
    <property type="entry name" value="E3 UBIQUITIN-PROTEIN LIGASE RNF165"/>
    <property type="match status" value="1"/>
</dbReference>
<evidence type="ECO:0000259" key="11">
    <source>
        <dbReference type="PROSITE" id="PS50089"/>
    </source>
</evidence>
<feature type="region of interest" description="Disordered" evidence="10">
    <location>
        <begin position="262"/>
        <end position="298"/>
    </location>
</feature>
<feature type="compositionally biased region" description="Polar residues" evidence="10">
    <location>
        <begin position="119"/>
        <end position="145"/>
    </location>
</feature>
<reference evidence="12 13" key="1">
    <citation type="submission" date="2023-12" db="EMBL/GenBank/DDBJ databases">
        <title>A high-quality genome assembly for Dillenia turbinata (Dilleniales).</title>
        <authorList>
            <person name="Chanderbali A."/>
        </authorList>
    </citation>
    <scope>NUCLEOTIDE SEQUENCE [LARGE SCALE GENOMIC DNA]</scope>
    <source>
        <strain evidence="12">LSX21</strain>
        <tissue evidence="12">Leaf</tissue>
    </source>
</reference>
<comment type="catalytic activity">
    <reaction evidence="1">
        <text>S-ubiquitinyl-[E2 ubiquitin-conjugating enzyme]-L-cysteine + [acceptor protein]-L-lysine = [E2 ubiquitin-conjugating enzyme]-L-cysteine + N(6)-ubiquitinyl-[acceptor protein]-L-lysine.</text>
        <dbReference type="EC" id="2.3.2.27"/>
    </reaction>
</comment>
<keyword evidence="4" id="KW-0808">Transferase</keyword>
<comment type="pathway">
    <text evidence="2">Protein modification; protein ubiquitination.</text>
</comment>
<evidence type="ECO:0000256" key="2">
    <source>
        <dbReference type="ARBA" id="ARBA00004906"/>
    </source>
</evidence>
<dbReference type="GO" id="GO:0043161">
    <property type="term" value="P:proteasome-mediated ubiquitin-dependent protein catabolic process"/>
    <property type="evidence" value="ECO:0007669"/>
    <property type="project" value="UniProtKB-ARBA"/>
</dbReference>
<keyword evidence="5" id="KW-0479">Metal-binding</keyword>
<gene>
    <name evidence="12" type="ORF">RJ641_029154</name>
</gene>
<dbReference type="EC" id="2.3.2.27" evidence="3"/>
<feature type="compositionally biased region" description="Low complexity" evidence="10">
    <location>
        <begin position="454"/>
        <end position="472"/>
    </location>
</feature>
<dbReference type="Proteomes" id="UP001370490">
    <property type="component" value="Unassembled WGS sequence"/>
</dbReference>
<dbReference type="InterPro" id="IPR013083">
    <property type="entry name" value="Znf_RING/FYVE/PHD"/>
</dbReference>
<comment type="caution">
    <text evidence="12">The sequence shown here is derived from an EMBL/GenBank/DDBJ whole genome shotgun (WGS) entry which is preliminary data.</text>
</comment>
<evidence type="ECO:0000313" key="12">
    <source>
        <dbReference type="EMBL" id="KAK6939623.1"/>
    </source>
</evidence>
<evidence type="ECO:0000256" key="10">
    <source>
        <dbReference type="SAM" id="MobiDB-lite"/>
    </source>
</evidence>
<feature type="region of interest" description="Disordered" evidence="10">
    <location>
        <begin position="70"/>
        <end position="89"/>
    </location>
</feature>
<name>A0AAN8VR38_9MAGN</name>
<dbReference type="SMART" id="SM00184">
    <property type="entry name" value="RING"/>
    <property type="match status" value="1"/>
</dbReference>
<feature type="compositionally biased region" description="Low complexity" evidence="10">
    <location>
        <begin position="500"/>
        <end position="511"/>
    </location>
</feature>
<dbReference type="SUPFAM" id="SSF57850">
    <property type="entry name" value="RING/U-box"/>
    <property type="match status" value="1"/>
</dbReference>
<dbReference type="GO" id="GO:0061630">
    <property type="term" value="F:ubiquitin protein ligase activity"/>
    <property type="evidence" value="ECO:0007669"/>
    <property type="project" value="UniProtKB-EC"/>
</dbReference>
<dbReference type="FunFam" id="3.30.40.10:FF:000309">
    <property type="entry name" value="E3 ubiquitin-protein ligase MBR2"/>
    <property type="match status" value="1"/>
</dbReference>
<feature type="region of interest" description="Disordered" evidence="10">
    <location>
        <begin position="1"/>
        <end position="23"/>
    </location>
</feature>
<dbReference type="InterPro" id="IPR045191">
    <property type="entry name" value="MBR1/2-like"/>
</dbReference>
<evidence type="ECO:0000313" key="13">
    <source>
        <dbReference type="Proteomes" id="UP001370490"/>
    </source>
</evidence>